<evidence type="ECO:0000313" key="3">
    <source>
        <dbReference type="EMBL" id="QNP91190.1"/>
    </source>
</evidence>
<dbReference type="AlphaFoldDB" id="A0A7H0K1M4"/>
<evidence type="ECO:0000259" key="1">
    <source>
        <dbReference type="PROSITE" id="PS50943"/>
    </source>
</evidence>
<accession>A0A7H0K1M4</accession>
<dbReference type="EMBL" id="CP061032">
    <property type="protein sequence ID" value="QNP91190.1"/>
    <property type="molecule type" value="Genomic_DNA"/>
</dbReference>
<gene>
    <name evidence="2" type="ORF">H7348_04915</name>
    <name evidence="3" type="ORF">IAU68_05415</name>
</gene>
<evidence type="ECO:0000313" key="2">
    <source>
        <dbReference type="EMBL" id="MBC3178655.1"/>
    </source>
</evidence>
<evidence type="ECO:0000313" key="5">
    <source>
        <dbReference type="Proteomes" id="UP000642876"/>
    </source>
</evidence>
<evidence type="ECO:0000313" key="4">
    <source>
        <dbReference type="Proteomes" id="UP000516235"/>
    </source>
</evidence>
<dbReference type="Gene3D" id="1.10.260.40">
    <property type="entry name" value="lambda repressor-like DNA-binding domains"/>
    <property type="match status" value="1"/>
</dbReference>
<name>A0A7H0K1M4_9CORY</name>
<organism evidence="3 4">
    <name type="scientific">Corynebacterium lujinxingii</name>
    <dbReference type="NCBI Taxonomy" id="2763010"/>
    <lineage>
        <taxon>Bacteria</taxon>
        <taxon>Bacillati</taxon>
        <taxon>Actinomycetota</taxon>
        <taxon>Actinomycetes</taxon>
        <taxon>Mycobacteriales</taxon>
        <taxon>Corynebacteriaceae</taxon>
        <taxon>Corynebacterium</taxon>
    </lineage>
</organism>
<dbReference type="SUPFAM" id="SSF47413">
    <property type="entry name" value="lambda repressor-like DNA-binding domains"/>
    <property type="match status" value="1"/>
</dbReference>
<dbReference type="KEGG" id="cluj:IAU68_05415"/>
<dbReference type="Proteomes" id="UP000642876">
    <property type="component" value="Unassembled WGS sequence"/>
</dbReference>
<dbReference type="EMBL" id="JACMYE010000003">
    <property type="protein sequence ID" value="MBC3178655.1"/>
    <property type="molecule type" value="Genomic_DNA"/>
</dbReference>
<feature type="domain" description="HTH cro/C1-type" evidence="1">
    <location>
        <begin position="37"/>
        <end position="91"/>
    </location>
</feature>
<dbReference type="InterPro" id="IPR001387">
    <property type="entry name" value="Cro/C1-type_HTH"/>
</dbReference>
<protein>
    <submittedName>
        <fullName evidence="3">Helix-turn-helix transcriptional regulator</fullName>
    </submittedName>
</protein>
<reference evidence="4 5" key="1">
    <citation type="submission" date="2020-08" db="EMBL/GenBank/DDBJ databases">
        <title>novel species in genus Corynebacterium.</title>
        <authorList>
            <person name="Zhang G."/>
        </authorList>
    </citation>
    <scope>NUCLEOTIDE SEQUENCE [LARGE SCALE GENOMIC DNA]</scope>
    <source>
        <strain evidence="4 5">zg-917</strain>
        <strain evidence="3">Zg-917</strain>
    </source>
</reference>
<dbReference type="Proteomes" id="UP000516235">
    <property type="component" value="Chromosome"/>
</dbReference>
<keyword evidence="5" id="KW-1185">Reference proteome</keyword>
<dbReference type="CDD" id="cd00093">
    <property type="entry name" value="HTH_XRE"/>
    <property type="match status" value="1"/>
</dbReference>
<dbReference type="InterPro" id="IPR010982">
    <property type="entry name" value="Lambda_DNA-bd_dom_sf"/>
</dbReference>
<sequence>MVRPKPGSPASLYPGWPDSLDVTVTEHQMIQAMVINLRRERNRYRSVKGVAEKSGVAASTISDILNGNSWPTLETVARLEVGLGVRLWPGVKTTRGNT</sequence>
<proteinExistence type="predicted"/>
<dbReference type="Pfam" id="PF01381">
    <property type="entry name" value="HTH_3"/>
    <property type="match status" value="1"/>
</dbReference>
<dbReference type="RefSeq" id="WP_171193380.1">
    <property type="nucleotide sequence ID" value="NZ_CP061032.1"/>
</dbReference>
<dbReference type="GO" id="GO:0003677">
    <property type="term" value="F:DNA binding"/>
    <property type="evidence" value="ECO:0007669"/>
    <property type="project" value="InterPro"/>
</dbReference>
<dbReference type="PROSITE" id="PS50943">
    <property type="entry name" value="HTH_CROC1"/>
    <property type="match status" value="1"/>
</dbReference>